<dbReference type="PRINTS" id="PR00705">
    <property type="entry name" value="PAPAIN"/>
</dbReference>
<comment type="similarity">
    <text evidence="1">Belongs to the peptidase C1 family.</text>
</comment>
<name>A0AAU9JYI4_9CILI</name>
<dbReference type="InterPro" id="IPR013201">
    <property type="entry name" value="Prot_inhib_I29"/>
</dbReference>
<dbReference type="Pfam" id="PF08246">
    <property type="entry name" value="Inhibitor_I29"/>
    <property type="match status" value="1"/>
</dbReference>
<keyword evidence="4" id="KW-1133">Transmembrane helix</keyword>
<evidence type="ECO:0000313" key="8">
    <source>
        <dbReference type="Proteomes" id="UP001162131"/>
    </source>
</evidence>
<gene>
    <name evidence="7" type="ORF">BSTOLATCC_MIC53482</name>
</gene>
<dbReference type="InterPro" id="IPR038765">
    <property type="entry name" value="Papain-like_cys_pep_sf"/>
</dbReference>
<dbReference type="SUPFAM" id="SSF54001">
    <property type="entry name" value="Cysteine proteinases"/>
    <property type="match status" value="1"/>
</dbReference>
<protein>
    <recommendedName>
        <fullName evidence="9">Cysteine proteinase</fullName>
    </recommendedName>
</protein>
<feature type="domain" description="Peptidase C1A papain C-terminal" evidence="5">
    <location>
        <begin position="140"/>
        <end position="353"/>
    </location>
</feature>
<comment type="caution">
    <text evidence="7">The sequence shown here is derived from an EMBL/GenBank/DDBJ whole genome shotgun (WGS) entry which is preliminary data.</text>
</comment>
<dbReference type="GO" id="GO:0008234">
    <property type="term" value="F:cysteine-type peptidase activity"/>
    <property type="evidence" value="ECO:0007669"/>
    <property type="project" value="InterPro"/>
</dbReference>
<feature type="domain" description="Cathepsin propeptide inhibitor" evidence="6">
    <location>
        <begin position="58"/>
        <end position="113"/>
    </location>
</feature>
<dbReference type="PROSITE" id="PS00639">
    <property type="entry name" value="THIOL_PROTEASE_HIS"/>
    <property type="match status" value="1"/>
</dbReference>
<keyword evidence="2" id="KW-0865">Zymogen</keyword>
<keyword evidence="8" id="KW-1185">Reference proteome</keyword>
<dbReference type="InterPro" id="IPR000668">
    <property type="entry name" value="Peptidase_C1A_C"/>
</dbReference>
<evidence type="ECO:0000313" key="7">
    <source>
        <dbReference type="EMBL" id="CAG9331412.1"/>
    </source>
</evidence>
<evidence type="ECO:0000256" key="1">
    <source>
        <dbReference type="ARBA" id="ARBA00008455"/>
    </source>
</evidence>
<sequence length="354" mass="39002">MDNLLDSKATKPQSKIKNLTILGASIGFICLIVFFTFYSKINISTSALSQFNLEEEEFKSYILKYNKNYNKDEYLKRFKIFRDNLGFIHNQNALGLTWTVGINQFTDLTTQEFKAKYLHSKIELPETYSQETVKEKPLNVASSIDWRSVGAVTPVGIEGLCNSDYAFASVGAVEGIWKISGNPLVVLSEQEIVDCSISYGNKGCGGGLVDHAYSFIQSKGLTSALLYPYIGTDEKCNENAVNREIVKIQGANIVQANNPLSLQYQVATQPVSVYVDADNYVWQYYNGGVVTKNCGTELSHSVLIVGYNMTASPAYWIVKNSWGATWGESGYIRIGISSGAGVCGINMAGSYPTL</sequence>
<dbReference type="PANTHER" id="PTHR12411">
    <property type="entry name" value="CYSTEINE PROTEASE FAMILY C1-RELATED"/>
    <property type="match status" value="1"/>
</dbReference>
<keyword evidence="4" id="KW-0472">Membrane</keyword>
<dbReference type="SMART" id="SM00645">
    <property type="entry name" value="Pept_C1"/>
    <property type="match status" value="1"/>
</dbReference>
<proteinExistence type="inferred from homology"/>
<dbReference type="InterPro" id="IPR025660">
    <property type="entry name" value="Pept_his_AS"/>
</dbReference>
<evidence type="ECO:0000259" key="6">
    <source>
        <dbReference type="SMART" id="SM00848"/>
    </source>
</evidence>
<dbReference type="AlphaFoldDB" id="A0AAU9JYI4"/>
<evidence type="ECO:0000259" key="5">
    <source>
        <dbReference type="SMART" id="SM00645"/>
    </source>
</evidence>
<dbReference type="InterPro" id="IPR039417">
    <property type="entry name" value="Peptidase_C1A_papain-like"/>
</dbReference>
<evidence type="ECO:0000256" key="4">
    <source>
        <dbReference type="SAM" id="Phobius"/>
    </source>
</evidence>
<dbReference type="EMBL" id="CAJZBQ010000053">
    <property type="protein sequence ID" value="CAG9331412.1"/>
    <property type="molecule type" value="Genomic_DNA"/>
</dbReference>
<dbReference type="PROSITE" id="PS00640">
    <property type="entry name" value="THIOL_PROTEASE_ASN"/>
    <property type="match status" value="1"/>
</dbReference>
<dbReference type="InterPro" id="IPR013128">
    <property type="entry name" value="Peptidase_C1A"/>
</dbReference>
<dbReference type="Gene3D" id="3.90.70.10">
    <property type="entry name" value="Cysteine proteinases"/>
    <property type="match status" value="1"/>
</dbReference>
<feature type="transmembrane region" description="Helical" evidence="4">
    <location>
        <begin position="21"/>
        <end position="39"/>
    </location>
</feature>
<evidence type="ECO:0000256" key="2">
    <source>
        <dbReference type="ARBA" id="ARBA00023145"/>
    </source>
</evidence>
<dbReference type="Proteomes" id="UP001162131">
    <property type="component" value="Unassembled WGS sequence"/>
</dbReference>
<dbReference type="Pfam" id="PF00112">
    <property type="entry name" value="Peptidase_C1"/>
    <property type="match status" value="1"/>
</dbReference>
<dbReference type="CDD" id="cd02248">
    <property type="entry name" value="Peptidase_C1A"/>
    <property type="match status" value="1"/>
</dbReference>
<keyword evidence="3" id="KW-1015">Disulfide bond</keyword>
<keyword evidence="4" id="KW-0812">Transmembrane</keyword>
<evidence type="ECO:0008006" key="9">
    <source>
        <dbReference type="Google" id="ProtNLM"/>
    </source>
</evidence>
<dbReference type="SMART" id="SM00848">
    <property type="entry name" value="Inhibitor_I29"/>
    <property type="match status" value="1"/>
</dbReference>
<dbReference type="InterPro" id="IPR025661">
    <property type="entry name" value="Pept_asp_AS"/>
</dbReference>
<dbReference type="GO" id="GO:0006508">
    <property type="term" value="P:proteolysis"/>
    <property type="evidence" value="ECO:0007669"/>
    <property type="project" value="InterPro"/>
</dbReference>
<accession>A0AAU9JYI4</accession>
<reference evidence="7" key="1">
    <citation type="submission" date="2021-09" db="EMBL/GenBank/DDBJ databases">
        <authorList>
            <consortium name="AG Swart"/>
            <person name="Singh M."/>
            <person name="Singh A."/>
            <person name="Seah K."/>
            <person name="Emmerich C."/>
        </authorList>
    </citation>
    <scope>NUCLEOTIDE SEQUENCE</scope>
    <source>
        <strain evidence="7">ATCC30299</strain>
    </source>
</reference>
<evidence type="ECO:0000256" key="3">
    <source>
        <dbReference type="ARBA" id="ARBA00023157"/>
    </source>
</evidence>
<organism evidence="7 8">
    <name type="scientific">Blepharisma stoltei</name>
    <dbReference type="NCBI Taxonomy" id="1481888"/>
    <lineage>
        <taxon>Eukaryota</taxon>
        <taxon>Sar</taxon>
        <taxon>Alveolata</taxon>
        <taxon>Ciliophora</taxon>
        <taxon>Postciliodesmatophora</taxon>
        <taxon>Heterotrichea</taxon>
        <taxon>Heterotrichida</taxon>
        <taxon>Blepharismidae</taxon>
        <taxon>Blepharisma</taxon>
    </lineage>
</organism>